<dbReference type="Proteomes" id="UP000321080">
    <property type="component" value="Unassembled WGS sequence"/>
</dbReference>
<evidence type="ECO:0000313" key="3">
    <source>
        <dbReference type="Proteomes" id="UP000321080"/>
    </source>
</evidence>
<dbReference type="PRINTS" id="PR00111">
    <property type="entry name" value="ABHYDROLASE"/>
</dbReference>
<dbReference type="Pfam" id="PF00561">
    <property type="entry name" value="Abhydrolase_1"/>
    <property type="match status" value="1"/>
</dbReference>
<sequence length="259" mass="29260">MILEHKGINVFYTDEGKGKTVVLLHGFLESSKIWSPFLTQLSKKNRIICIDLLGHGKTECLGYIHSMELMAEAVEAVLKHLRIRKSILIGHSMGGYVALAFAEKNPDNIKGLCLMNSTASADTHEKKINRDRGIEAVKQNHKTFIRIAIANLFTPKNQSLFSKEIDALVKECLKTPLQGIVAALEGMKIREDREVLLHFSPYKKMMIIGKNDPALPYNTLKSQTENTEVNVVEFSGGHMSYIENKHIFLQNILHFIEFI</sequence>
<evidence type="ECO:0000313" key="2">
    <source>
        <dbReference type="EMBL" id="TXG36891.1"/>
    </source>
</evidence>
<gene>
    <name evidence="2" type="ORF">FUA22_09975</name>
</gene>
<dbReference type="InterPro" id="IPR000073">
    <property type="entry name" value="AB_hydrolase_1"/>
</dbReference>
<dbReference type="SUPFAM" id="SSF53474">
    <property type="entry name" value="alpha/beta-Hydrolases"/>
    <property type="match status" value="1"/>
</dbReference>
<proteinExistence type="predicted"/>
<keyword evidence="2" id="KW-0378">Hydrolase</keyword>
<evidence type="ECO:0000259" key="1">
    <source>
        <dbReference type="Pfam" id="PF00561"/>
    </source>
</evidence>
<dbReference type="OrthoDB" id="252464at2"/>
<keyword evidence="3" id="KW-1185">Reference proteome</keyword>
<name>A0A5C7GHV3_9FLAO</name>
<dbReference type="AlphaFoldDB" id="A0A5C7GHV3"/>
<dbReference type="EMBL" id="VRKQ01000010">
    <property type="protein sequence ID" value="TXG36891.1"/>
    <property type="molecule type" value="Genomic_DNA"/>
</dbReference>
<comment type="caution">
    <text evidence="2">The sequence shown here is derived from an EMBL/GenBank/DDBJ whole genome shotgun (WGS) entry which is preliminary data.</text>
</comment>
<organism evidence="2 3">
    <name type="scientific">Seonamhaeicola maritimus</name>
    <dbReference type="NCBI Taxonomy" id="2591822"/>
    <lineage>
        <taxon>Bacteria</taxon>
        <taxon>Pseudomonadati</taxon>
        <taxon>Bacteroidota</taxon>
        <taxon>Flavobacteriia</taxon>
        <taxon>Flavobacteriales</taxon>
        <taxon>Flavobacteriaceae</taxon>
    </lineage>
</organism>
<feature type="domain" description="AB hydrolase-1" evidence="1">
    <location>
        <begin position="20"/>
        <end position="123"/>
    </location>
</feature>
<reference evidence="2 3" key="1">
    <citation type="submission" date="2019-08" db="EMBL/GenBank/DDBJ databases">
        <title>Seonamhaeicola sediminis sp. nov., isolated from marine sediment.</title>
        <authorList>
            <person name="Cao W.R."/>
        </authorList>
    </citation>
    <scope>NUCLEOTIDE SEQUENCE [LARGE SCALE GENOMIC DNA]</scope>
    <source>
        <strain evidence="2 3">1505</strain>
    </source>
</reference>
<protein>
    <submittedName>
        <fullName evidence="2">Alpha/beta hydrolase</fullName>
    </submittedName>
</protein>
<dbReference type="InterPro" id="IPR050266">
    <property type="entry name" value="AB_hydrolase_sf"/>
</dbReference>
<dbReference type="GO" id="GO:0016787">
    <property type="term" value="F:hydrolase activity"/>
    <property type="evidence" value="ECO:0007669"/>
    <property type="project" value="UniProtKB-KW"/>
</dbReference>
<dbReference type="RefSeq" id="WP_147767867.1">
    <property type="nucleotide sequence ID" value="NZ_VRKQ01000010.1"/>
</dbReference>
<dbReference type="PANTHER" id="PTHR43798">
    <property type="entry name" value="MONOACYLGLYCEROL LIPASE"/>
    <property type="match status" value="1"/>
</dbReference>
<dbReference type="Gene3D" id="3.40.50.1820">
    <property type="entry name" value="alpha/beta hydrolase"/>
    <property type="match status" value="1"/>
</dbReference>
<accession>A0A5C7GHV3</accession>
<dbReference type="InterPro" id="IPR029058">
    <property type="entry name" value="AB_hydrolase_fold"/>
</dbReference>